<dbReference type="InterPro" id="IPR028081">
    <property type="entry name" value="Leu-bd"/>
</dbReference>
<evidence type="ECO:0000256" key="2">
    <source>
        <dbReference type="ARBA" id="ARBA00022729"/>
    </source>
</evidence>
<reference evidence="4 5" key="1">
    <citation type="submission" date="2021-01" db="EMBL/GenBank/DDBJ databases">
        <title>Whole genome shotgun sequence of Actinoplanes humidus NBRC 14915.</title>
        <authorList>
            <person name="Komaki H."/>
            <person name="Tamura T."/>
        </authorList>
    </citation>
    <scope>NUCLEOTIDE SEQUENCE [LARGE SCALE GENOMIC DNA]</scope>
    <source>
        <strain evidence="4 5">NBRC 14915</strain>
    </source>
</reference>
<comment type="caution">
    <text evidence="4">The sequence shown here is derived from an EMBL/GenBank/DDBJ whole genome shotgun (WGS) entry which is preliminary data.</text>
</comment>
<evidence type="ECO:0000256" key="1">
    <source>
        <dbReference type="ARBA" id="ARBA00010062"/>
    </source>
</evidence>
<evidence type="ECO:0000313" key="5">
    <source>
        <dbReference type="Proteomes" id="UP000603200"/>
    </source>
</evidence>
<name>A0ABQ4A2D8_9ACTN</name>
<protein>
    <submittedName>
        <fullName evidence="4">Amino acid-binding protein</fullName>
    </submittedName>
</protein>
<organism evidence="4 5">
    <name type="scientific">Winogradskya humida</name>
    <dbReference type="NCBI Taxonomy" id="113566"/>
    <lineage>
        <taxon>Bacteria</taxon>
        <taxon>Bacillati</taxon>
        <taxon>Actinomycetota</taxon>
        <taxon>Actinomycetes</taxon>
        <taxon>Micromonosporales</taxon>
        <taxon>Micromonosporaceae</taxon>
        <taxon>Winogradskya</taxon>
    </lineage>
</organism>
<evidence type="ECO:0000313" key="4">
    <source>
        <dbReference type="EMBL" id="GIE24788.1"/>
    </source>
</evidence>
<feature type="domain" description="Leucine-binding protein" evidence="3">
    <location>
        <begin position="46"/>
        <end position="397"/>
    </location>
</feature>
<comment type="similarity">
    <text evidence="1">Belongs to the leucine-binding protein family.</text>
</comment>
<dbReference type="Gene3D" id="3.40.50.2300">
    <property type="match status" value="2"/>
</dbReference>
<dbReference type="InterPro" id="IPR051010">
    <property type="entry name" value="BCAA_transport"/>
</dbReference>
<accession>A0ABQ4A2D8</accession>
<dbReference type="PANTHER" id="PTHR30483:SF6">
    <property type="entry name" value="PERIPLASMIC BINDING PROTEIN OF ABC TRANSPORTER FOR NATURAL AMINO ACIDS"/>
    <property type="match status" value="1"/>
</dbReference>
<dbReference type="PANTHER" id="PTHR30483">
    <property type="entry name" value="LEUCINE-SPECIFIC-BINDING PROTEIN"/>
    <property type="match status" value="1"/>
</dbReference>
<keyword evidence="2" id="KW-0732">Signal</keyword>
<sequence length="421" mass="44314">MTSHPTLRIPVARLKRMGAALTVVPLLALSGCGGSSLDDTPNADSTITIGAIWAQSGNYTPLGTDMANGFNLYLTTHGNKLGGHPVVVKTADEGDTDDTALAAARKLLDSDRVDVLVGTASAVPTVKIAPKATTLKIPFIGTGGRPSTIKDVSYIWHTSWLSRETGAAIAPYLAQTVKGPVYAIGPAYTGGYDQMGGFIDAFRKVGGKLANAEGDNPNPDAAFATTPYPVTPDFKPYLNKIRASGAKAVYTFYAGGPATKFVHAYRDAGLSDIPLYGAGFLTEGSQLNPDQEGDAATGIQTVLNYAATVPGQDNADFVQTFQAKYPTIPNLYNVTAWDAAALLDQAIAKAGPHPTGETINAAIGTITQINSPRGTWHFNAQHAPEQQYFLREVRKDGRVLSNVVIRNLTTNIAVSAPPAAK</sequence>
<proteinExistence type="inferred from homology"/>
<dbReference type="Proteomes" id="UP000603200">
    <property type="component" value="Unassembled WGS sequence"/>
</dbReference>
<dbReference type="EMBL" id="BOMN01000113">
    <property type="protein sequence ID" value="GIE24788.1"/>
    <property type="molecule type" value="Genomic_DNA"/>
</dbReference>
<dbReference type="CDD" id="cd20014">
    <property type="entry name" value="PBP1_RPA0668_benzoate-like"/>
    <property type="match status" value="1"/>
</dbReference>
<gene>
    <name evidence="4" type="primary">livJ</name>
    <name evidence="4" type="ORF">Ahu01nite_078900</name>
</gene>
<dbReference type="RefSeq" id="WP_239159492.1">
    <property type="nucleotide sequence ID" value="NZ_BAAATV010000001.1"/>
</dbReference>
<dbReference type="Pfam" id="PF13458">
    <property type="entry name" value="Peripla_BP_6"/>
    <property type="match status" value="1"/>
</dbReference>
<evidence type="ECO:0000259" key="3">
    <source>
        <dbReference type="Pfam" id="PF13458"/>
    </source>
</evidence>
<keyword evidence="5" id="KW-1185">Reference proteome</keyword>
<dbReference type="SUPFAM" id="SSF53822">
    <property type="entry name" value="Periplasmic binding protein-like I"/>
    <property type="match status" value="1"/>
</dbReference>
<dbReference type="InterPro" id="IPR028082">
    <property type="entry name" value="Peripla_BP_I"/>
</dbReference>